<keyword evidence="2" id="KW-0479">Metal-binding</keyword>
<dbReference type="InterPro" id="IPR019307">
    <property type="entry name" value="RNA-bd_AU-1/RNase_E/G"/>
</dbReference>
<dbReference type="AlphaFoldDB" id="A0A318ER47"/>
<comment type="cofactor">
    <cofactor evidence="1">
        <name>Mg(2+)</name>
        <dbReference type="ChEBI" id="CHEBI:18420"/>
    </cofactor>
</comment>
<sequence>MKSYMSRMIITKIPSLDHFIITAQFDQDKLVQLDCDNTNKQSILNNIYIGKVKNIVQNIQAAFIEIEKGLECYYSLEDNKNPVFVKPKKNNKINIGDELVVQVSKENIKTKQPVLTSNITLTGKYVVVSSGNKKVGISNKLDAKQRHRLKELLSNDKTKEVGIIARTNAKNATDEQIFEEIEALSRKLQELLQNAKHRTCYSVLYHSEESYITILRGFYEEKLEQIVTDDDEIYNKVKTFLIENKMEPDQYLMRYQDDLLPLYKLKNLESEIKHALQERVWLKSGAYLVIQPTEAFTVIDINTGKFTGKKQLQETFLKINLEAAKEIARQLRIRNISGIIVVDFIDMENSVSKKQLLKELDEIVKKDPVTTHVIGMSKLNLVEITRKKVRKSLREQVAKPCIHCNGSGYLYERGEIC</sequence>
<dbReference type="PROSITE" id="PS50126">
    <property type="entry name" value="S1"/>
    <property type="match status" value="1"/>
</dbReference>
<protein>
    <submittedName>
        <fullName evidence="7">Ribonuclease G</fullName>
    </submittedName>
</protein>
<dbReference type="PANTHER" id="PTHR30001">
    <property type="entry name" value="RIBONUCLEASE"/>
    <property type="match status" value="1"/>
</dbReference>
<evidence type="ECO:0000256" key="1">
    <source>
        <dbReference type="ARBA" id="ARBA00001946"/>
    </source>
</evidence>
<dbReference type="GO" id="GO:0016787">
    <property type="term" value="F:hydrolase activity"/>
    <property type="evidence" value="ECO:0007669"/>
    <property type="project" value="UniProtKB-KW"/>
</dbReference>
<keyword evidence="5" id="KW-0694">RNA-binding</keyword>
<organism evidence="7 8">
    <name type="scientific">Lachnotalea glycerini</name>
    <dbReference type="NCBI Taxonomy" id="1763509"/>
    <lineage>
        <taxon>Bacteria</taxon>
        <taxon>Bacillati</taxon>
        <taxon>Bacillota</taxon>
        <taxon>Clostridia</taxon>
        <taxon>Lachnospirales</taxon>
        <taxon>Lachnospiraceae</taxon>
        <taxon>Lachnotalea</taxon>
    </lineage>
</organism>
<dbReference type="InterPro" id="IPR004659">
    <property type="entry name" value="RNase_E/G"/>
</dbReference>
<dbReference type="GO" id="GO:0006364">
    <property type="term" value="P:rRNA processing"/>
    <property type="evidence" value="ECO:0007669"/>
    <property type="project" value="TreeGrafter"/>
</dbReference>
<dbReference type="GO" id="GO:0004540">
    <property type="term" value="F:RNA nuclease activity"/>
    <property type="evidence" value="ECO:0007669"/>
    <property type="project" value="InterPro"/>
</dbReference>
<comment type="caution">
    <text evidence="7">The sequence shown here is derived from an EMBL/GenBank/DDBJ whole genome shotgun (WGS) entry which is preliminary data.</text>
</comment>
<evidence type="ECO:0000256" key="4">
    <source>
        <dbReference type="ARBA" id="ARBA00022842"/>
    </source>
</evidence>
<dbReference type="Proteomes" id="UP000247523">
    <property type="component" value="Unassembled WGS sequence"/>
</dbReference>
<feature type="domain" description="S1 motif" evidence="6">
    <location>
        <begin position="45"/>
        <end position="124"/>
    </location>
</feature>
<gene>
    <name evidence="7" type="ORF">C8E03_10178</name>
</gene>
<accession>A0A318ER47</accession>
<proteinExistence type="predicted"/>
<evidence type="ECO:0000313" key="7">
    <source>
        <dbReference type="EMBL" id="PXV95449.1"/>
    </source>
</evidence>
<dbReference type="Gene3D" id="2.40.50.140">
    <property type="entry name" value="Nucleic acid-binding proteins"/>
    <property type="match status" value="1"/>
</dbReference>
<dbReference type="SUPFAM" id="SSF50249">
    <property type="entry name" value="Nucleic acid-binding proteins"/>
    <property type="match status" value="1"/>
</dbReference>
<dbReference type="CDD" id="cd04453">
    <property type="entry name" value="S1_RNase_E"/>
    <property type="match status" value="1"/>
</dbReference>
<dbReference type="GO" id="GO:0003723">
    <property type="term" value="F:RNA binding"/>
    <property type="evidence" value="ECO:0007669"/>
    <property type="project" value="UniProtKB-KW"/>
</dbReference>
<evidence type="ECO:0000259" key="6">
    <source>
        <dbReference type="PROSITE" id="PS50126"/>
    </source>
</evidence>
<dbReference type="Pfam" id="PF10150">
    <property type="entry name" value="RNase_E_G"/>
    <property type="match status" value="1"/>
</dbReference>
<name>A0A318ER47_9FIRM</name>
<dbReference type="GO" id="GO:0046872">
    <property type="term" value="F:metal ion binding"/>
    <property type="evidence" value="ECO:0007669"/>
    <property type="project" value="UniProtKB-KW"/>
</dbReference>
<evidence type="ECO:0000313" key="8">
    <source>
        <dbReference type="Proteomes" id="UP000247523"/>
    </source>
</evidence>
<dbReference type="SMART" id="SM00316">
    <property type="entry name" value="S1"/>
    <property type="match status" value="1"/>
</dbReference>
<dbReference type="NCBIfam" id="TIGR00757">
    <property type="entry name" value="RNaseEG"/>
    <property type="match status" value="1"/>
</dbReference>
<dbReference type="EMBL" id="QICS01000001">
    <property type="protein sequence ID" value="PXV95449.1"/>
    <property type="molecule type" value="Genomic_DNA"/>
</dbReference>
<reference evidence="7 8" key="1">
    <citation type="submission" date="2018-05" db="EMBL/GenBank/DDBJ databases">
        <title>Genomic Encyclopedia of Type Strains, Phase IV (KMG-IV): sequencing the most valuable type-strain genomes for metagenomic binning, comparative biology and taxonomic classification.</title>
        <authorList>
            <person name="Goeker M."/>
        </authorList>
    </citation>
    <scope>NUCLEOTIDE SEQUENCE [LARGE SCALE GENOMIC DNA]</scope>
    <source>
        <strain evidence="7 8">DSM 28816</strain>
    </source>
</reference>
<evidence type="ECO:0000256" key="3">
    <source>
        <dbReference type="ARBA" id="ARBA00022801"/>
    </source>
</evidence>
<evidence type="ECO:0000256" key="2">
    <source>
        <dbReference type="ARBA" id="ARBA00022723"/>
    </source>
</evidence>
<dbReference type="InterPro" id="IPR012340">
    <property type="entry name" value="NA-bd_OB-fold"/>
</dbReference>
<evidence type="ECO:0000256" key="5">
    <source>
        <dbReference type="ARBA" id="ARBA00022884"/>
    </source>
</evidence>
<dbReference type="PANTHER" id="PTHR30001:SF0">
    <property type="entry name" value="RIBONUCLEASE G"/>
    <property type="match status" value="1"/>
</dbReference>
<dbReference type="InterPro" id="IPR003029">
    <property type="entry name" value="S1_domain"/>
</dbReference>
<keyword evidence="3" id="KW-0378">Hydrolase</keyword>
<keyword evidence="4" id="KW-0460">Magnesium</keyword>
<dbReference type="GO" id="GO:0005737">
    <property type="term" value="C:cytoplasm"/>
    <property type="evidence" value="ECO:0007669"/>
    <property type="project" value="TreeGrafter"/>
</dbReference>